<feature type="domain" description="DUF7924" evidence="9">
    <location>
        <begin position="623"/>
        <end position="824"/>
    </location>
</feature>
<evidence type="ECO:0000313" key="11">
    <source>
        <dbReference type="Proteomes" id="UP001274830"/>
    </source>
</evidence>
<feature type="region of interest" description="Disordered" evidence="6">
    <location>
        <begin position="438"/>
        <end position="500"/>
    </location>
</feature>
<feature type="domain" description="Sodium/calcium exchanger membrane region" evidence="8">
    <location>
        <begin position="10"/>
        <end position="154"/>
    </location>
</feature>
<feature type="compositionally biased region" description="Acidic residues" evidence="6">
    <location>
        <begin position="167"/>
        <end position="179"/>
    </location>
</feature>
<organism evidence="10 11">
    <name type="scientific">Recurvomyces mirabilis</name>
    <dbReference type="NCBI Taxonomy" id="574656"/>
    <lineage>
        <taxon>Eukaryota</taxon>
        <taxon>Fungi</taxon>
        <taxon>Dikarya</taxon>
        <taxon>Ascomycota</taxon>
        <taxon>Pezizomycotina</taxon>
        <taxon>Dothideomycetes</taxon>
        <taxon>Dothideomycetidae</taxon>
        <taxon>Mycosphaerellales</taxon>
        <taxon>Teratosphaeriaceae</taxon>
        <taxon>Recurvomyces</taxon>
    </lineage>
</organism>
<evidence type="ECO:0000256" key="4">
    <source>
        <dbReference type="ARBA" id="ARBA00022989"/>
    </source>
</evidence>
<keyword evidence="4 7" id="KW-1133">Transmembrane helix</keyword>
<dbReference type="EMBL" id="JAUTXT010000071">
    <property type="protein sequence ID" value="KAK3669810.1"/>
    <property type="molecule type" value="Genomic_DNA"/>
</dbReference>
<feature type="transmembrane region" description="Helical" evidence="7">
    <location>
        <begin position="72"/>
        <end position="96"/>
    </location>
</feature>
<keyword evidence="3 7" id="KW-0812">Transmembrane</keyword>
<comment type="similarity">
    <text evidence="2">Belongs to the Ca(2+):cation antiporter (CaCA) (TC 2.A.19) family.</text>
</comment>
<evidence type="ECO:0000256" key="5">
    <source>
        <dbReference type="ARBA" id="ARBA00023136"/>
    </source>
</evidence>
<feature type="region of interest" description="Disordered" evidence="6">
    <location>
        <begin position="165"/>
        <end position="258"/>
    </location>
</feature>
<evidence type="ECO:0000256" key="2">
    <source>
        <dbReference type="ARBA" id="ARBA00008170"/>
    </source>
</evidence>
<proteinExistence type="inferred from homology"/>
<dbReference type="InterPro" id="IPR004837">
    <property type="entry name" value="NaCa_Exmemb"/>
</dbReference>
<evidence type="ECO:0000256" key="6">
    <source>
        <dbReference type="SAM" id="MobiDB-lite"/>
    </source>
</evidence>
<dbReference type="PANTHER" id="PTHR42470">
    <property type="entry name" value="VAST DOMAIN-CONTAINING PROTEIN"/>
    <property type="match status" value="1"/>
</dbReference>
<feature type="transmembrane region" description="Helical" evidence="7">
    <location>
        <begin position="301"/>
        <end position="320"/>
    </location>
</feature>
<feature type="compositionally biased region" description="Polar residues" evidence="6">
    <location>
        <begin position="549"/>
        <end position="563"/>
    </location>
</feature>
<comment type="caution">
    <text evidence="10">The sequence shown here is derived from an EMBL/GenBank/DDBJ whole genome shotgun (WGS) entry which is preliminary data.</text>
</comment>
<feature type="transmembrane region" description="Helical" evidence="7">
    <location>
        <begin position="136"/>
        <end position="157"/>
    </location>
</feature>
<evidence type="ECO:0000313" key="10">
    <source>
        <dbReference type="EMBL" id="KAK3669810.1"/>
    </source>
</evidence>
<sequence>MVDGELIAYSVASFVCALFVLEFGADKFIDHTTIVANRTGIPQGVIALLTAGAEWEELAVVAISIARHRSSLALGNIVGSTISNILGAFSLGLLFHRNGNGKMFDRSWKIYSGLLLVLTTLIASLTGFAHAIKWRVVGIIAIAVFAIYVVSIAWTIYKGLITAPEASDSESSDNEDDDDTPRREDAPTREVRGTEHPLKENGAADEEQHGNKKITADAIEPLPVSEGVDTVRTPAPYDPGRTSSLARKDTDVSDNSAGSNDHSLTYHLALLIVGILAVILSAYVLSHAASTLVNESGMSDIVFGVVILSLATTVPEKFMAVVSGYRGQMGIMVANTVGSNIFLLTLCVGVLWVSTDGNYNQGSVKPAEIGVMFGSAVVMNLTVWFGSAWARYIGAGFLAAYVAFLVLEFTVIHHNRSATPSSGETAGYCSSGRQSLNLLPPNTSPEQRKKFQKRSTCSTRKRAREQIDHAAEDNCVGKPRKRQRVLKAQRSTTPGTFVDGSEGRSHLIAYWGRHERWPGSKSEAMGDMQHILARKRSVSSRSRKNSNVDSATPSSDGQSGQISREQKNAGYNRPEYRLLLEKKHVHMGKSKLGILDSTKILCQKLLSEQQSRPRDTLFDDDILDETCKMVEDRNEAKIIQDITRLIVPSAQVLALRAPALQCLVETVNEGWSKCISVTETRPQPDSAVGFRRKAFTQIQLDRMQPVTGSILEQSYSMANWYMYFPVLTCEVKCGAAALDIADRQNAHSAAVGARAVVELFQTVKRETELHRDTLAFSVSHDHRSVRLYGRYAEMDGPETKYYRHLIRTFDFTELDGKEKWMAHNYRGVLAKLVLA</sequence>
<feature type="compositionally biased region" description="Basic residues" evidence="6">
    <location>
        <begin position="534"/>
        <end position="544"/>
    </location>
</feature>
<dbReference type="AlphaFoldDB" id="A0AAE0TLX8"/>
<evidence type="ECO:0000256" key="1">
    <source>
        <dbReference type="ARBA" id="ARBA00004141"/>
    </source>
</evidence>
<dbReference type="PANTHER" id="PTHR42470:SF2">
    <property type="match status" value="1"/>
</dbReference>
<comment type="subcellular location">
    <subcellularLocation>
        <location evidence="1">Membrane</location>
        <topology evidence="1">Multi-pass membrane protein</topology>
    </subcellularLocation>
</comment>
<evidence type="ECO:0000256" key="7">
    <source>
        <dbReference type="SAM" id="Phobius"/>
    </source>
</evidence>
<protein>
    <submittedName>
        <fullName evidence="10">Uncharacterized protein</fullName>
    </submittedName>
</protein>
<feature type="transmembrane region" description="Helical" evidence="7">
    <location>
        <begin position="366"/>
        <end position="385"/>
    </location>
</feature>
<dbReference type="GO" id="GO:0055085">
    <property type="term" value="P:transmembrane transport"/>
    <property type="evidence" value="ECO:0007669"/>
    <property type="project" value="InterPro"/>
</dbReference>
<gene>
    <name evidence="10" type="ORF">LTR78_010327</name>
</gene>
<feature type="region of interest" description="Disordered" evidence="6">
    <location>
        <begin position="534"/>
        <end position="568"/>
    </location>
</feature>
<dbReference type="GO" id="GO:0016020">
    <property type="term" value="C:membrane"/>
    <property type="evidence" value="ECO:0007669"/>
    <property type="project" value="UniProtKB-SubCell"/>
</dbReference>
<feature type="compositionally biased region" description="Basic residues" evidence="6">
    <location>
        <begin position="478"/>
        <end position="487"/>
    </location>
</feature>
<dbReference type="InterPro" id="IPR044880">
    <property type="entry name" value="NCX_ion-bd_dom_sf"/>
</dbReference>
<feature type="transmembrane region" description="Helical" evidence="7">
    <location>
        <begin position="108"/>
        <end position="130"/>
    </location>
</feature>
<keyword evidence="5 7" id="KW-0472">Membrane</keyword>
<feature type="domain" description="Sodium/calcium exchanger membrane region" evidence="8">
    <location>
        <begin position="267"/>
        <end position="407"/>
    </location>
</feature>
<name>A0AAE0TLX8_9PEZI</name>
<feature type="compositionally biased region" description="Basic and acidic residues" evidence="6">
    <location>
        <begin position="180"/>
        <end position="199"/>
    </location>
</feature>
<feature type="transmembrane region" description="Helical" evidence="7">
    <location>
        <begin position="332"/>
        <end position="354"/>
    </location>
</feature>
<dbReference type="Proteomes" id="UP001274830">
    <property type="component" value="Unassembled WGS sequence"/>
</dbReference>
<evidence type="ECO:0000259" key="8">
    <source>
        <dbReference type="Pfam" id="PF01699"/>
    </source>
</evidence>
<dbReference type="Pfam" id="PF25545">
    <property type="entry name" value="DUF7924"/>
    <property type="match status" value="1"/>
</dbReference>
<feature type="transmembrane region" description="Helical" evidence="7">
    <location>
        <begin position="268"/>
        <end position="289"/>
    </location>
</feature>
<accession>A0AAE0TLX8</accession>
<dbReference type="Pfam" id="PF01699">
    <property type="entry name" value="Na_Ca_ex"/>
    <property type="match status" value="2"/>
</dbReference>
<reference evidence="10" key="1">
    <citation type="submission" date="2023-07" db="EMBL/GenBank/DDBJ databases">
        <title>Black Yeasts Isolated from many extreme environments.</title>
        <authorList>
            <person name="Coleine C."/>
            <person name="Stajich J.E."/>
            <person name="Selbmann L."/>
        </authorList>
    </citation>
    <scope>NUCLEOTIDE SEQUENCE</scope>
    <source>
        <strain evidence="10">CCFEE 5485</strain>
    </source>
</reference>
<keyword evidence="11" id="KW-1185">Reference proteome</keyword>
<evidence type="ECO:0000259" key="9">
    <source>
        <dbReference type="Pfam" id="PF25545"/>
    </source>
</evidence>
<dbReference type="InterPro" id="IPR057684">
    <property type="entry name" value="DUF7924"/>
</dbReference>
<evidence type="ECO:0000256" key="3">
    <source>
        <dbReference type="ARBA" id="ARBA00022692"/>
    </source>
</evidence>
<feature type="transmembrane region" description="Helical" evidence="7">
    <location>
        <begin position="392"/>
        <end position="412"/>
    </location>
</feature>
<dbReference type="Gene3D" id="1.20.1420.30">
    <property type="entry name" value="NCX, central ion-binding region"/>
    <property type="match status" value="2"/>
</dbReference>
<feature type="transmembrane region" description="Helical" evidence="7">
    <location>
        <begin position="6"/>
        <end position="25"/>
    </location>
</feature>